<feature type="region of interest" description="Disordered" evidence="1">
    <location>
        <begin position="26"/>
        <end position="115"/>
    </location>
</feature>
<proteinExistence type="predicted"/>
<comment type="caution">
    <text evidence="2">The sequence shown here is derived from an EMBL/GenBank/DDBJ whole genome shotgun (WGS) entry which is preliminary data.</text>
</comment>
<organism evidence="2 3">
    <name type="scientific">Lipomyces tetrasporus</name>
    <dbReference type="NCBI Taxonomy" id="54092"/>
    <lineage>
        <taxon>Eukaryota</taxon>
        <taxon>Fungi</taxon>
        <taxon>Dikarya</taxon>
        <taxon>Ascomycota</taxon>
        <taxon>Saccharomycotina</taxon>
        <taxon>Lipomycetes</taxon>
        <taxon>Lipomycetales</taxon>
        <taxon>Lipomycetaceae</taxon>
        <taxon>Lipomyces</taxon>
    </lineage>
</organism>
<protein>
    <submittedName>
        <fullName evidence="2">Uncharacterized protein</fullName>
    </submittedName>
</protein>
<dbReference type="AlphaFoldDB" id="A0AAD7QRD6"/>
<evidence type="ECO:0000313" key="3">
    <source>
        <dbReference type="Proteomes" id="UP001217417"/>
    </source>
</evidence>
<gene>
    <name evidence="2" type="ORF">POJ06DRAFT_117465</name>
</gene>
<evidence type="ECO:0000313" key="2">
    <source>
        <dbReference type="EMBL" id="KAJ8099826.1"/>
    </source>
</evidence>
<dbReference type="RefSeq" id="XP_056043276.1">
    <property type="nucleotide sequence ID" value="XM_056184189.1"/>
</dbReference>
<keyword evidence="3" id="KW-1185">Reference proteome</keyword>
<reference evidence="2" key="1">
    <citation type="submission" date="2023-03" db="EMBL/GenBank/DDBJ databases">
        <title>Near-Complete genome sequence of Lipomyces tetrasporous NRRL Y-64009, an oleaginous yeast capable of growing on lignocellulosic hydrolysates.</title>
        <authorList>
            <consortium name="Lawrence Berkeley National Laboratory"/>
            <person name="Jagtap S.S."/>
            <person name="Liu J.-J."/>
            <person name="Walukiewicz H.E."/>
            <person name="Pangilinan J."/>
            <person name="Lipzen A."/>
            <person name="Ahrendt S."/>
            <person name="Koriabine M."/>
            <person name="Cobaugh K."/>
            <person name="Salamov A."/>
            <person name="Yoshinaga Y."/>
            <person name="Ng V."/>
            <person name="Daum C."/>
            <person name="Grigoriev I.V."/>
            <person name="Slininger P.J."/>
            <person name="Dien B.S."/>
            <person name="Jin Y.-S."/>
            <person name="Rao C.V."/>
        </authorList>
    </citation>
    <scope>NUCLEOTIDE SEQUENCE</scope>
    <source>
        <strain evidence="2">NRRL Y-64009</strain>
    </source>
</reference>
<dbReference type="EMBL" id="JARPMG010000006">
    <property type="protein sequence ID" value="KAJ8099826.1"/>
    <property type="molecule type" value="Genomic_DNA"/>
</dbReference>
<feature type="compositionally biased region" description="Basic and acidic residues" evidence="1">
    <location>
        <begin position="51"/>
        <end position="62"/>
    </location>
</feature>
<evidence type="ECO:0000256" key="1">
    <source>
        <dbReference type="SAM" id="MobiDB-lite"/>
    </source>
</evidence>
<name>A0AAD7QRD6_9ASCO</name>
<sequence>MTWALVNRRDDSYYSRHDLYEGYNARFNPEPRSLTATGTHVPAFSHRIKRAEREAIRRKSQEQAEQQVSDELQRRFEQEQDQNQSAVADDDDADSTNAGKSAMERSRRTSSASTDGFYCRSLFL</sequence>
<accession>A0AAD7QRD6</accession>
<dbReference type="Proteomes" id="UP001217417">
    <property type="component" value="Unassembled WGS sequence"/>
</dbReference>
<dbReference type="GeneID" id="80879355"/>